<keyword evidence="2" id="KW-1185">Reference proteome</keyword>
<dbReference type="AlphaFoldDB" id="A0A6A6URI2"/>
<gene>
    <name evidence="1" type="ORF">BT63DRAFT_164089</name>
</gene>
<organism evidence="1 2">
    <name type="scientific">Microthyrium microscopicum</name>
    <dbReference type="NCBI Taxonomy" id="703497"/>
    <lineage>
        <taxon>Eukaryota</taxon>
        <taxon>Fungi</taxon>
        <taxon>Dikarya</taxon>
        <taxon>Ascomycota</taxon>
        <taxon>Pezizomycotina</taxon>
        <taxon>Dothideomycetes</taxon>
        <taxon>Dothideomycetes incertae sedis</taxon>
        <taxon>Microthyriales</taxon>
        <taxon>Microthyriaceae</taxon>
        <taxon>Microthyrium</taxon>
    </lineage>
</organism>
<evidence type="ECO:0000313" key="1">
    <source>
        <dbReference type="EMBL" id="KAF2673678.1"/>
    </source>
</evidence>
<dbReference type="EMBL" id="MU004231">
    <property type="protein sequence ID" value="KAF2673678.1"/>
    <property type="molecule type" value="Genomic_DNA"/>
</dbReference>
<proteinExistence type="predicted"/>
<protein>
    <submittedName>
        <fullName evidence="1">Uncharacterized protein</fullName>
    </submittedName>
</protein>
<reference evidence="1" key="1">
    <citation type="journal article" date="2020" name="Stud. Mycol.">
        <title>101 Dothideomycetes genomes: a test case for predicting lifestyles and emergence of pathogens.</title>
        <authorList>
            <person name="Haridas S."/>
            <person name="Albert R."/>
            <person name="Binder M."/>
            <person name="Bloem J."/>
            <person name="Labutti K."/>
            <person name="Salamov A."/>
            <person name="Andreopoulos B."/>
            <person name="Baker S."/>
            <person name="Barry K."/>
            <person name="Bills G."/>
            <person name="Bluhm B."/>
            <person name="Cannon C."/>
            <person name="Castanera R."/>
            <person name="Culley D."/>
            <person name="Daum C."/>
            <person name="Ezra D."/>
            <person name="Gonzalez J."/>
            <person name="Henrissat B."/>
            <person name="Kuo A."/>
            <person name="Liang C."/>
            <person name="Lipzen A."/>
            <person name="Lutzoni F."/>
            <person name="Magnuson J."/>
            <person name="Mondo S."/>
            <person name="Nolan M."/>
            <person name="Ohm R."/>
            <person name="Pangilinan J."/>
            <person name="Park H.-J."/>
            <person name="Ramirez L."/>
            <person name="Alfaro M."/>
            <person name="Sun H."/>
            <person name="Tritt A."/>
            <person name="Yoshinaga Y."/>
            <person name="Zwiers L.-H."/>
            <person name="Turgeon B."/>
            <person name="Goodwin S."/>
            <person name="Spatafora J."/>
            <person name="Crous P."/>
            <person name="Grigoriev I."/>
        </authorList>
    </citation>
    <scope>NUCLEOTIDE SEQUENCE</scope>
    <source>
        <strain evidence="1">CBS 115976</strain>
    </source>
</reference>
<sequence length="369" mass="41861">MSIIFPCSDSVENDQRRLLREFLFRVHSEKAFTKSSSFGSFAFEAHGIFDITEELNETRLKRHLEWGDKIRPPSSFISFFDSLGAAEVRARFQYHNAPPAYLATDVSVTRIKTSGMRKAEYHPADSDEVIPLWVDTTNLDEDTMSMSIESLQKIPVTVWISIAEVRLVFDIPHWKGQDDEWLACGHILKAKVDRVMHYDGDNGEWNLVTPHWNSIGEADAFANVEVEAHSKEDSIPVIFEEDEEEAHSKEGKISIIFKEDEEEAHSKEVEISVIYEEDVKEDETSCTIVEDEEEAQSLTGGIPVTSEEDEEGVQRKEVNSTTSQVTEVADEIQKLRLALEESVAVLDDWSKSCTEHTIAFMAAVRKASR</sequence>
<dbReference type="OrthoDB" id="10652658at2759"/>
<name>A0A6A6URI2_9PEZI</name>
<accession>A0A6A6URI2</accession>
<evidence type="ECO:0000313" key="2">
    <source>
        <dbReference type="Proteomes" id="UP000799302"/>
    </source>
</evidence>
<dbReference type="Proteomes" id="UP000799302">
    <property type="component" value="Unassembled WGS sequence"/>
</dbReference>